<evidence type="ECO:0000256" key="2">
    <source>
        <dbReference type="ARBA" id="ARBA00007118"/>
    </source>
</evidence>
<comment type="similarity">
    <text evidence="2">Belongs to the nitroreductase family.</text>
</comment>
<dbReference type="InterPro" id="IPR029479">
    <property type="entry name" value="Nitroreductase"/>
</dbReference>
<dbReference type="CDD" id="cd02136">
    <property type="entry name" value="PnbA_NfnB-like"/>
    <property type="match status" value="1"/>
</dbReference>
<comment type="caution">
    <text evidence="7">The sequence shown here is derived from an EMBL/GenBank/DDBJ whole genome shotgun (WGS) entry which is preliminary data.</text>
</comment>
<dbReference type="PANTHER" id="PTHR43673:SF2">
    <property type="entry name" value="NITROREDUCTASE"/>
    <property type="match status" value="1"/>
</dbReference>
<evidence type="ECO:0000313" key="7">
    <source>
        <dbReference type="EMBL" id="MFC3615422.1"/>
    </source>
</evidence>
<dbReference type="Gene3D" id="3.40.109.10">
    <property type="entry name" value="NADH Oxidase"/>
    <property type="match status" value="1"/>
</dbReference>
<keyword evidence="8" id="KW-1185">Reference proteome</keyword>
<comment type="cofactor">
    <cofactor evidence="1">
        <name>FMN</name>
        <dbReference type="ChEBI" id="CHEBI:58210"/>
    </cofactor>
</comment>
<protein>
    <submittedName>
        <fullName evidence="7">Nitroreductase</fullName>
    </submittedName>
</protein>
<dbReference type="PANTHER" id="PTHR43673">
    <property type="entry name" value="NAD(P)H NITROREDUCTASE YDGI-RELATED"/>
    <property type="match status" value="1"/>
</dbReference>
<evidence type="ECO:0000256" key="5">
    <source>
        <dbReference type="ARBA" id="ARBA00023002"/>
    </source>
</evidence>
<name>A0ABV7TKI3_9RHOB</name>
<dbReference type="SUPFAM" id="SSF55469">
    <property type="entry name" value="FMN-dependent nitroreductase-like"/>
    <property type="match status" value="1"/>
</dbReference>
<reference evidence="8" key="1">
    <citation type="journal article" date="2019" name="Int. J. Syst. Evol. Microbiol.">
        <title>The Global Catalogue of Microorganisms (GCM) 10K type strain sequencing project: providing services to taxonomists for standard genome sequencing and annotation.</title>
        <authorList>
            <consortium name="The Broad Institute Genomics Platform"/>
            <consortium name="The Broad Institute Genome Sequencing Center for Infectious Disease"/>
            <person name="Wu L."/>
            <person name="Ma J."/>
        </authorList>
    </citation>
    <scope>NUCLEOTIDE SEQUENCE [LARGE SCALE GENOMIC DNA]</scope>
    <source>
        <strain evidence="8">KCTC 42911</strain>
    </source>
</reference>
<dbReference type="EMBL" id="JBHRXI010000017">
    <property type="protein sequence ID" value="MFC3615422.1"/>
    <property type="molecule type" value="Genomic_DNA"/>
</dbReference>
<dbReference type="Pfam" id="PF00881">
    <property type="entry name" value="Nitroreductase"/>
    <property type="match status" value="1"/>
</dbReference>
<feature type="domain" description="Nitroreductase" evidence="6">
    <location>
        <begin position="11"/>
        <end position="198"/>
    </location>
</feature>
<organism evidence="7 8">
    <name type="scientific">Lutimaribacter marinistellae</name>
    <dbReference type="NCBI Taxonomy" id="1820329"/>
    <lineage>
        <taxon>Bacteria</taxon>
        <taxon>Pseudomonadati</taxon>
        <taxon>Pseudomonadota</taxon>
        <taxon>Alphaproteobacteria</taxon>
        <taxon>Rhodobacterales</taxon>
        <taxon>Roseobacteraceae</taxon>
        <taxon>Lutimaribacter</taxon>
    </lineage>
</organism>
<keyword evidence="3" id="KW-0285">Flavoprotein</keyword>
<evidence type="ECO:0000313" key="8">
    <source>
        <dbReference type="Proteomes" id="UP001595629"/>
    </source>
</evidence>
<evidence type="ECO:0000256" key="1">
    <source>
        <dbReference type="ARBA" id="ARBA00001917"/>
    </source>
</evidence>
<evidence type="ECO:0000256" key="3">
    <source>
        <dbReference type="ARBA" id="ARBA00022630"/>
    </source>
</evidence>
<dbReference type="InterPro" id="IPR000415">
    <property type="entry name" value="Nitroreductase-like"/>
</dbReference>
<dbReference type="RefSeq" id="WP_386737039.1">
    <property type="nucleotide sequence ID" value="NZ_JBHRXI010000017.1"/>
</dbReference>
<keyword evidence="5" id="KW-0560">Oxidoreductase</keyword>
<gene>
    <name evidence="7" type="ORF">ACFORG_16825</name>
</gene>
<dbReference type="Proteomes" id="UP001595629">
    <property type="component" value="Unassembled WGS sequence"/>
</dbReference>
<accession>A0ABV7TKI3</accession>
<evidence type="ECO:0000256" key="4">
    <source>
        <dbReference type="ARBA" id="ARBA00022643"/>
    </source>
</evidence>
<evidence type="ECO:0000259" key="6">
    <source>
        <dbReference type="Pfam" id="PF00881"/>
    </source>
</evidence>
<sequence>MMTFTDLDDLLAQRHSCRAFLPEPVPREQIEQVLAAARRVPSWCNAQPWEVIITSGAETDAFREALQTEVASGNPKPDLPFPSSYSGVYQARRRTCGWALYEAVGVEKGDREGSSRQMMENFALFGAPHCLILSSPAELGAYGAMDSGGFVTAFTLASQALGIATIPQAAVASYSPFLHRYFDIADDRLVLCAISFGYADRDHPANGFRTDRADLAEFVQWRG</sequence>
<proteinExistence type="inferred from homology"/>
<keyword evidence="4" id="KW-0288">FMN</keyword>